<dbReference type="EMBL" id="QGTR01000002">
    <property type="protein sequence ID" value="PWW02042.1"/>
    <property type="molecule type" value="Genomic_DNA"/>
</dbReference>
<protein>
    <recommendedName>
        <fullName evidence="4">Copper(I)-binding protein</fullName>
    </recommendedName>
</protein>
<dbReference type="Pfam" id="PF04314">
    <property type="entry name" value="PCuAC"/>
    <property type="match status" value="1"/>
</dbReference>
<keyword evidence="1" id="KW-0732">Signal</keyword>
<gene>
    <name evidence="2" type="ORF">DFR52_102707</name>
</gene>
<evidence type="ECO:0000313" key="2">
    <source>
        <dbReference type="EMBL" id="PWW02042.1"/>
    </source>
</evidence>
<evidence type="ECO:0000313" key="3">
    <source>
        <dbReference type="Proteomes" id="UP000246352"/>
    </source>
</evidence>
<sequence>MKTLSLFAAALFAAIATLAVPTVAAAHEFKLGDLVIHHPHMKGTPPNAPVSGGYLTIENTGSEADRLVSADTGFAGQTQIHEMSMEGDVMKMRELPDGLEIPAGGSVELKPGGYHVMFMQLKEQMKPGEMRKAILTFEKAGQIEVEFKVDDMSGAGTDHSTMKMGNGG</sequence>
<evidence type="ECO:0000256" key="1">
    <source>
        <dbReference type="SAM" id="SignalP"/>
    </source>
</evidence>
<dbReference type="PANTHER" id="PTHR36302:SF1">
    <property type="entry name" value="COPPER CHAPERONE PCU(A)C"/>
    <property type="match status" value="1"/>
</dbReference>
<dbReference type="SUPFAM" id="SSF110087">
    <property type="entry name" value="DR1885-like metal-binding protein"/>
    <property type="match status" value="1"/>
</dbReference>
<dbReference type="PANTHER" id="PTHR36302">
    <property type="entry name" value="BLR7088 PROTEIN"/>
    <property type="match status" value="1"/>
</dbReference>
<dbReference type="InterPro" id="IPR036182">
    <property type="entry name" value="PCuAC_sf"/>
</dbReference>
<feature type="chain" id="PRO_5016345142" description="Copper(I)-binding protein" evidence="1">
    <location>
        <begin position="20"/>
        <end position="168"/>
    </location>
</feature>
<feature type="signal peptide" evidence="1">
    <location>
        <begin position="1"/>
        <end position="19"/>
    </location>
</feature>
<reference evidence="2 3" key="1">
    <citation type="submission" date="2018-05" db="EMBL/GenBank/DDBJ databases">
        <title>Genomic Encyclopedia of Type Strains, Phase IV (KMG-IV): sequencing the most valuable type-strain genomes for metagenomic binning, comparative biology and taxonomic classification.</title>
        <authorList>
            <person name="Goeker M."/>
        </authorList>
    </citation>
    <scope>NUCLEOTIDE SEQUENCE [LARGE SCALE GENOMIC DNA]</scope>
    <source>
        <strain evidence="2 3">DSM 16791</strain>
    </source>
</reference>
<organism evidence="2 3">
    <name type="scientific">Hoeflea marina</name>
    <dbReference type="NCBI Taxonomy" id="274592"/>
    <lineage>
        <taxon>Bacteria</taxon>
        <taxon>Pseudomonadati</taxon>
        <taxon>Pseudomonadota</taxon>
        <taxon>Alphaproteobacteria</taxon>
        <taxon>Hyphomicrobiales</taxon>
        <taxon>Rhizobiaceae</taxon>
        <taxon>Hoeflea</taxon>
    </lineage>
</organism>
<accession>A0A317PMC5</accession>
<keyword evidence="3" id="KW-1185">Reference proteome</keyword>
<dbReference type="InterPro" id="IPR058248">
    <property type="entry name" value="Lxx211020-like"/>
</dbReference>
<evidence type="ECO:0008006" key="4">
    <source>
        <dbReference type="Google" id="ProtNLM"/>
    </source>
</evidence>
<dbReference type="InterPro" id="IPR007410">
    <property type="entry name" value="LpqE-like"/>
</dbReference>
<comment type="caution">
    <text evidence="2">The sequence shown here is derived from an EMBL/GenBank/DDBJ whole genome shotgun (WGS) entry which is preliminary data.</text>
</comment>
<name>A0A317PMC5_9HYPH</name>
<dbReference type="AlphaFoldDB" id="A0A317PMC5"/>
<dbReference type="Gene3D" id="2.60.40.1890">
    <property type="entry name" value="PCu(A)C copper chaperone"/>
    <property type="match status" value="1"/>
</dbReference>
<proteinExistence type="predicted"/>
<dbReference type="Proteomes" id="UP000246352">
    <property type="component" value="Unassembled WGS sequence"/>
</dbReference>
<dbReference type="RefSeq" id="WP_110031770.1">
    <property type="nucleotide sequence ID" value="NZ_QGTR01000002.1"/>
</dbReference>
<dbReference type="OrthoDB" id="9796962at2"/>